<reference evidence="1" key="2">
    <citation type="submission" date="2020-11" db="EMBL/GenBank/DDBJ databases">
        <authorList>
            <person name="McCartney M.A."/>
            <person name="Auch B."/>
            <person name="Kono T."/>
            <person name="Mallez S."/>
            <person name="Becker A."/>
            <person name="Gohl D.M."/>
            <person name="Silverstein K.A.T."/>
            <person name="Koren S."/>
            <person name="Bechman K.B."/>
            <person name="Herman A."/>
            <person name="Abrahante J.E."/>
            <person name="Garbe J."/>
        </authorList>
    </citation>
    <scope>NUCLEOTIDE SEQUENCE</scope>
    <source>
        <strain evidence="1">Duluth1</strain>
        <tissue evidence="1">Whole animal</tissue>
    </source>
</reference>
<comment type="caution">
    <text evidence="1">The sequence shown here is derived from an EMBL/GenBank/DDBJ whole genome shotgun (WGS) entry which is preliminary data.</text>
</comment>
<gene>
    <name evidence="1" type="ORF">DPMN_020863</name>
</gene>
<reference evidence="1" key="1">
    <citation type="journal article" date="2019" name="bioRxiv">
        <title>The Genome of the Zebra Mussel, Dreissena polymorpha: A Resource for Invasive Species Research.</title>
        <authorList>
            <person name="McCartney M.A."/>
            <person name="Auch B."/>
            <person name="Kono T."/>
            <person name="Mallez S."/>
            <person name="Zhang Y."/>
            <person name="Obille A."/>
            <person name="Becker A."/>
            <person name="Abrahante J.E."/>
            <person name="Garbe J."/>
            <person name="Badalamenti J.P."/>
            <person name="Herman A."/>
            <person name="Mangelson H."/>
            <person name="Liachko I."/>
            <person name="Sullivan S."/>
            <person name="Sone E.D."/>
            <person name="Koren S."/>
            <person name="Silverstein K.A.T."/>
            <person name="Beckman K.B."/>
            <person name="Gohl D.M."/>
        </authorList>
    </citation>
    <scope>NUCLEOTIDE SEQUENCE</scope>
    <source>
        <strain evidence="1">Duluth1</strain>
        <tissue evidence="1">Whole animal</tissue>
    </source>
</reference>
<organism evidence="1 2">
    <name type="scientific">Dreissena polymorpha</name>
    <name type="common">Zebra mussel</name>
    <name type="synonym">Mytilus polymorpha</name>
    <dbReference type="NCBI Taxonomy" id="45954"/>
    <lineage>
        <taxon>Eukaryota</taxon>
        <taxon>Metazoa</taxon>
        <taxon>Spiralia</taxon>
        <taxon>Lophotrochozoa</taxon>
        <taxon>Mollusca</taxon>
        <taxon>Bivalvia</taxon>
        <taxon>Autobranchia</taxon>
        <taxon>Heteroconchia</taxon>
        <taxon>Euheterodonta</taxon>
        <taxon>Imparidentia</taxon>
        <taxon>Neoheterodontei</taxon>
        <taxon>Myida</taxon>
        <taxon>Dreissenoidea</taxon>
        <taxon>Dreissenidae</taxon>
        <taxon>Dreissena</taxon>
    </lineage>
</organism>
<proteinExistence type="predicted"/>
<sequence length="50" mass="5525">MFRSLQSQITDDYLHTGLGESSYMIPASSYVLGRICESETSVQTHSAVVE</sequence>
<evidence type="ECO:0000313" key="2">
    <source>
        <dbReference type="Proteomes" id="UP000828390"/>
    </source>
</evidence>
<accession>A0A9D4SAM6</accession>
<dbReference type="Proteomes" id="UP000828390">
    <property type="component" value="Unassembled WGS sequence"/>
</dbReference>
<name>A0A9D4SAM6_DREPO</name>
<protein>
    <submittedName>
        <fullName evidence="1">Uncharacterized protein</fullName>
    </submittedName>
</protein>
<dbReference type="EMBL" id="JAIWYP010000001">
    <property type="protein sequence ID" value="KAH3896685.1"/>
    <property type="molecule type" value="Genomic_DNA"/>
</dbReference>
<keyword evidence="2" id="KW-1185">Reference proteome</keyword>
<dbReference type="AlphaFoldDB" id="A0A9D4SAM6"/>
<evidence type="ECO:0000313" key="1">
    <source>
        <dbReference type="EMBL" id="KAH3896685.1"/>
    </source>
</evidence>